<evidence type="ECO:0000256" key="4">
    <source>
        <dbReference type="ARBA" id="ARBA00022553"/>
    </source>
</evidence>
<dbReference type="InterPro" id="IPR003018">
    <property type="entry name" value="GAF"/>
</dbReference>
<evidence type="ECO:0000256" key="6">
    <source>
        <dbReference type="ARBA" id="ARBA00022741"/>
    </source>
</evidence>
<evidence type="ECO:0000259" key="17">
    <source>
        <dbReference type="PROSITE" id="PS50112"/>
    </source>
</evidence>
<dbReference type="InterPro" id="IPR013656">
    <property type="entry name" value="PAS_4"/>
</dbReference>
<dbReference type="InterPro" id="IPR000700">
    <property type="entry name" value="PAS-assoc_C"/>
</dbReference>
<feature type="domain" description="PAS" evidence="17">
    <location>
        <begin position="306"/>
        <end position="351"/>
    </location>
</feature>
<reference evidence="19 20" key="1">
    <citation type="submission" date="2018-10" db="EMBL/GenBank/DDBJ databases">
        <title>Genomic Encyclopedia of Type Strains, Phase IV (KMG-IV): sequencing the most valuable type-strain genomes for metagenomic binning, comparative biology and taxonomic classification.</title>
        <authorList>
            <person name="Goeker M."/>
        </authorList>
    </citation>
    <scope>NUCLEOTIDE SEQUENCE [LARGE SCALE GENOMIC DNA]</scope>
    <source>
        <strain evidence="19 20">DSM 12769</strain>
    </source>
</reference>
<dbReference type="EMBL" id="RCDA01000002">
    <property type="protein sequence ID" value="RLK48798.1"/>
    <property type="molecule type" value="Genomic_DNA"/>
</dbReference>
<dbReference type="CDD" id="cd00082">
    <property type="entry name" value="HisKA"/>
    <property type="match status" value="1"/>
</dbReference>
<keyword evidence="5" id="KW-0808">Transferase</keyword>
<feature type="modified residue" description="4-aspartylphosphate" evidence="13">
    <location>
        <position position="1065"/>
    </location>
</feature>
<dbReference type="GO" id="GO:0009927">
    <property type="term" value="F:histidine phosphotransfer kinase activity"/>
    <property type="evidence" value="ECO:0007669"/>
    <property type="project" value="TreeGrafter"/>
</dbReference>
<evidence type="ECO:0000259" key="15">
    <source>
        <dbReference type="PROSITE" id="PS50109"/>
    </source>
</evidence>
<dbReference type="InterPro" id="IPR005467">
    <property type="entry name" value="His_kinase_dom"/>
</dbReference>
<dbReference type="SUPFAM" id="SSF47384">
    <property type="entry name" value="Homodimeric domain of signal transducing histidine kinase"/>
    <property type="match status" value="1"/>
</dbReference>
<dbReference type="InterPro" id="IPR003661">
    <property type="entry name" value="HisK_dim/P_dom"/>
</dbReference>
<evidence type="ECO:0000256" key="13">
    <source>
        <dbReference type="PROSITE-ProRule" id="PRU00169"/>
    </source>
</evidence>
<evidence type="ECO:0000256" key="10">
    <source>
        <dbReference type="ARBA" id="ARBA00023136"/>
    </source>
</evidence>
<evidence type="ECO:0000259" key="16">
    <source>
        <dbReference type="PROSITE" id="PS50110"/>
    </source>
</evidence>
<dbReference type="InterPro" id="IPR000014">
    <property type="entry name" value="PAS"/>
</dbReference>
<dbReference type="SMART" id="SM00065">
    <property type="entry name" value="GAF"/>
    <property type="match status" value="2"/>
</dbReference>
<keyword evidence="10" id="KW-0472">Membrane</keyword>
<gene>
    <name evidence="19" type="ORF">DFR31_1910</name>
</gene>
<evidence type="ECO:0000256" key="2">
    <source>
        <dbReference type="ARBA" id="ARBA00004370"/>
    </source>
</evidence>
<proteinExistence type="predicted"/>
<dbReference type="Gene3D" id="1.10.287.130">
    <property type="match status" value="1"/>
</dbReference>
<dbReference type="GO" id="GO:0005524">
    <property type="term" value="F:ATP binding"/>
    <property type="evidence" value="ECO:0007669"/>
    <property type="project" value="UniProtKB-KW"/>
</dbReference>
<dbReference type="GO" id="GO:0006355">
    <property type="term" value="P:regulation of DNA-templated transcription"/>
    <property type="evidence" value="ECO:0007669"/>
    <property type="project" value="InterPro"/>
</dbReference>
<evidence type="ECO:0000256" key="1">
    <source>
        <dbReference type="ARBA" id="ARBA00000085"/>
    </source>
</evidence>
<keyword evidence="7" id="KW-0418">Kinase</keyword>
<dbReference type="Pfam" id="PF08448">
    <property type="entry name" value="PAS_4"/>
    <property type="match status" value="1"/>
</dbReference>
<protein>
    <recommendedName>
        <fullName evidence="12">Sensor protein FixL</fullName>
        <ecNumber evidence="3">2.7.13.3</ecNumber>
    </recommendedName>
</protein>
<keyword evidence="4 13" id="KW-0597">Phosphoprotein</keyword>
<feature type="domain" description="PAS" evidence="17">
    <location>
        <begin position="184"/>
        <end position="247"/>
    </location>
</feature>
<dbReference type="PROSITE" id="PS50109">
    <property type="entry name" value="HIS_KIN"/>
    <property type="match status" value="1"/>
</dbReference>
<dbReference type="FunFam" id="1.10.287.130:FF:000038">
    <property type="entry name" value="Sensory transduction histidine kinase"/>
    <property type="match status" value="1"/>
</dbReference>
<accession>A0A498C895</accession>
<dbReference type="InterPro" id="IPR035965">
    <property type="entry name" value="PAS-like_dom_sf"/>
</dbReference>
<dbReference type="SMART" id="SM00091">
    <property type="entry name" value="PAS"/>
    <property type="match status" value="2"/>
</dbReference>
<evidence type="ECO:0000256" key="3">
    <source>
        <dbReference type="ARBA" id="ARBA00012438"/>
    </source>
</evidence>
<dbReference type="PROSITE" id="PS50113">
    <property type="entry name" value="PAC"/>
    <property type="match status" value="2"/>
</dbReference>
<evidence type="ECO:0000256" key="12">
    <source>
        <dbReference type="ARBA" id="ARBA00070616"/>
    </source>
</evidence>
<dbReference type="GO" id="GO:0005886">
    <property type="term" value="C:plasma membrane"/>
    <property type="evidence" value="ECO:0007669"/>
    <property type="project" value="TreeGrafter"/>
</dbReference>
<dbReference type="InterPro" id="IPR013655">
    <property type="entry name" value="PAS_fold_3"/>
</dbReference>
<dbReference type="PANTHER" id="PTHR43047:SF72">
    <property type="entry name" value="OSMOSENSING HISTIDINE PROTEIN KINASE SLN1"/>
    <property type="match status" value="1"/>
</dbReference>
<dbReference type="Pfam" id="PF01590">
    <property type="entry name" value="GAF"/>
    <property type="match status" value="1"/>
</dbReference>
<dbReference type="Pfam" id="PF08447">
    <property type="entry name" value="PAS_3"/>
    <property type="match status" value="1"/>
</dbReference>
<dbReference type="InterPro" id="IPR036097">
    <property type="entry name" value="HisK_dim/P_sf"/>
</dbReference>
<dbReference type="SUPFAM" id="SSF55781">
    <property type="entry name" value="GAF domain-like"/>
    <property type="match status" value="2"/>
</dbReference>
<dbReference type="Pfam" id="PF00512">
    <property type="entry name" value="HisKA"/>
    <property type="match status" value="1"/>
</dbReference>
<dbReference type="SMART" id="SM00448">
    <property type="entry name" value="REC"/>
    <property type="match status" value="1"/>
</dbReference>
<sequence>MAAAPKPDNETQRLTELYALKLLDSGPDQAFDRITELGRDLFQVPVVLVSLVDAKRQWFKSCVGLGLDETPREQSFCAYTLGDAEPLFIEDASLDPRFADNPLVTGEPRIRAYAGWPLTLGSDLVLGTYCLVDTQPRIWTAQERRWLKGLAGQVEELIRLHAARERLQEEHDAARMINIRHAALLDDSAAGILRINEQGRIQAINPAALAMLGYEQDEVLGRNVSMLMPARYAEHHNGFLQRYLETGEKRIIGTGREVEACHRDGHEIPVHLAVSEVEGPDGSREFLGVLTDLSRVHAASRAAERERALLSSVLAGSPNPIYARDTQGQYVLANDACARVLGVAPGDLEGQRPRDIFPKRVTRITGAVDERVMGTGQPESVVVNPLEDDENTRFELAKSPLYDAQGNVNGVVTVAHDISDLWRATRDLQARKSVLELSQRFARAVPWVLNLDSGYITWLNEGEAVLAREIDGQEQTVDSLLERVPEADRGAIRAALQGVVERGERFAVEHRFVLDDGREIWVAVDGNRIEGGAEESARIVGMAQDRTREKERALAAEGQRRLLKVLHQGLTDYQALLSGNQLWRFLLDALLDLTDSGQAFIGEVLETDQGPELKINAITDMTWDDASRDLLARLEEGGMRLGRADTLLGRSFARGEVVISRDPAGDPRGAGLPPGHPPLDNYLGVPILSDGVVIGMYAIANGQHGYSEETVEWLKPFTAACALLINLRRQLDEREQVMRELAEARDQAERANRAKTDFLSAMSHELRTPLNAILGFSQLLQNSRRQPLPDGQREQVRQIHSSGKYLLELINDVLDLARVESGRMQVSLEPVSVADVAREALDTIAGVAGASTVSVEPPADLTDWPTVRADYTRLKQMLLNLLSNAIKYNREHGRVWLTWERWQDGQSVIAVNDTGPGVPDAREAELFQPFSRLDADQAGIEGTGIGLALTQRLAEQMGGGVGYRRREPDGTVEGGSTFWICLPEDEPQSHAESSEPCAAVDDRREARSCARRRRKVLYVEDNPANQQLLRAVCDELPNVEVTCVPSAELGIEWAFSEQPDLVLMDIDLPGMDGFEALQVLSRHAATRHIPVVALSAYALRSQIRQGLDAGFREYLTKPLDMARLRQILEEWCT</sequence>
<dbReference type="SUPFAM" id="SSF55874">
    <property type="entry name" value="ATPase domain of HSP90 chaperone/DNA topoisomerase II/histidine kinase"/>
    <property type="match status" value="1"/>
</dbReference>
<feature type="coiled-coil region" evidence="14">
    <location>
        <begin position="724"/>
        <end position="754"/>
    </location>
</feature>
<dbReference type="Gene3D" id="3.40.50.2300">
    <property type="match status" value="1"/>
</dbReference>
<dbReference type="InterPro" id="IPR011006">
    <property type="entry name" value="CheY-like_superfamily"/>
</dbReference>
<feature type="domain" description="Response regulatory" evidence="16">
    <location>
        <begin position="1015"/>
        <end position="1132"/>
    </location>
</feature>
<dbReference type="Gene3D" id="3.30.450.20">
    <property type="entry name" value="PAS domain"/>
    <property type="match status" value="3"/>
</dbReference>
<dbReference type="InterPro" id="IPR003594">
    <property type="entry name" value="HATPase_dom"/>
</dbReference>
<name>A0A498C895_9GAMM</name>
<dbReference type="InterPro" id="IPR004358">
    <property type="entry name" value="Sig_transdc_His_kin-like_C"/>
</dbReference>
<dbReference type="InterPro" id="IPR001610">
    <property type="entry name" value="PAC"/>
</dbReference>
<comment type="catalytic activity">
    <reaction evidence="1">
        <text>ATP + protein L-histidine = ADP + protein N-phospho-L-histidine.</text>
        <dbReference type="EC" id="2.7.13.3"/>
    </reaction>
</comment>
<dbReference type="InterPro" id="IPR013767">
    <property type="entry name" value="PAS_fold"/>
</dbReference>
<dbReference type="Pfam" id="PF13185">
    <property type="entry name" value="GAF_2"/>
    <property type="match status" value="1"/>
</dbReference>
<keyword evidence="14" id="KW-0175">Coiled coil</keyword>
<dbReference type="PROSITE" id="PS50110">
    <property type="entry name" value="RESPONSE_REGULATORY"/>
    <property type="match status" value="1"/>
</dbReference>
<dbReference type="SMART" id="SM00086">
    <property type="entry name" value="PAC"/>
    <property type="match status" value="3"/>
</dbReference>
<evidence type="ECO:0000256" key="14">
    <source>
        <dbReference type="SAM" id="Coils"/>
    </source>
</evidence>
<dbReference type="CDD" id="cd00130">
    <property type="entry name" value="PAS"/>
    <property type="match status" value="3"/>
</dbReference>
<organism evidence="19 20">
    <name type="scientific">Alkalispirillum mobile</name>
    <dbReference type="NCBI Taxonomy" id="85925"/>
    <lineage>
        <taxon>Bacteria</taxon>
        <taxon>Pseudomonadati</taxon>
        <taxon>Pseudomonadota</taxon>
        <taxon>Gammaproteobacteria</taxon>
        <taxon>Chromatiales</taxon>
        <taxon>Ectothiorhodospiraceae</taxon>
        <taxon>Alkalispirillum</taxon>
    </lineage>
</organism>
<dbReference type="Pfam" id="PF00989">
    <property type="entry name" value="PAS"/>
    <property type="match status" value="1"/>
</dbReference>
<dbReference type="Proteomes" id="UP000275461">
    <property type="component" value="Unassembled WGS sequence"/>
</dbReference>
<evidence type="ECO:0000256" key="5">
    <source>
        <dbReference type="ARBA" id="ARBA00022679"/>
    </source>
</evidence>
<dbReference type="PROSITE" id="PS50112">
    <property type="entry name" value="PAS"/>
    <property type="match status" value="2"/>
</dbReference>
<evidence type="ECO:0000313" key="20">
    <source>
        <dbReference type="Proteomes" id="UP000275461"/>
    </source>
</evidence>
<dbReference type="GO" id="GO:0000155">
    <property type="term" value="F:phosphorelay sensor kinase activity"/>
    <property type="evidence" value="ECO:0007669"/>
    <property type="project" value="InterPro"/>
</dbReference>
<dbReference type="InterPro" id="IPR029016">
    <property type="entry name" value="GAF-like_dom_sf"/>
</dbReference>
<keyword evidence="8" id="KW-0067">ATP-binding</keyword>
<dbReference type="NCBIfam" id="TIGR00229">
    <property type="entry name" value="sensory_box"/>
    <property type="match status" value="2"/>
</dbReference>
<keyword evidence="6" id="KW-0547">Nucleotide-binding</keyword>
<dbReference type="Gene3D" id="3.30.450.40">
    <property type="match status" value="2"/>
</dbReference>
<dbReference type="RefSeq" id="WP_121442435.1">
    <property type="nucleotide sequence ID" value="NZ_RCDA01000002.1"/>
</dbReference>
<keyword evidence="20" id="KW-1185">Reference proteome</keyword>
<evidence type="ECO:0000256" key="11">
    <source>
        <dbReference type="ARBA" id="ARBA00059827"/>
    </source>
</evidence>
<feature type="domain" description="PAC" evidence="18">
    <location>
        <begin position="506"/>
        <end position="558"/>
    </location>
</feature>
<feature type="domain" description="PAC" evidence="18">
    <location>
        <begin position="376"/>
        <end position="430"/>
    </location>
</feature>
<dbReference type="SMART" id="SM00387">
    <property type="entry name" value="HATPase_c"/>
    <property type="match status" value="1"/>
</dbReference>
<evidence type="ECO:0000313" key="19">
    <source>
        <dbReference type="EMBL" id="RLK48798.1"/>
    </source>
</evidence>
<dbReference type="Pfam" id="PF00072">
    <property type="entry name" value="Response_reg"/>
    <property type="match status" value="1"/>
</dbReference>
<feature type="domain" description="Histidine kinase" evidence="15">
    <location>
        <begin position="761"/>
        <end position="986"/>
    </location>
</feature>
<comment type="function">
    <text evidence="11">Putative oxygen sensor; modulates the activity of FixJ, a transcriptional activator of nitrogen fixation fixK gene. FixL probably acts as a kinase that phosphorylates FixJ.</text>
</comment>
<dbReference type="SUPFAM" id="SSF55785">
    <property type="entry name" value="PYP-like sensor domain (PAS domain)"/>
    <property type="match status" value="3"/>
</dbReference>
<comment type="caution">
    <text evidence="19">The sequence shown here is derived from an EMBL/GenBank/DDBJ whole genome shotgun (WGS) entry which is preliminary data.</text>
</comment>
<dbReference type="SUPFAM" id="SSF52172">
    <property type="entry name" value="CheY-like"/>
    <property type="match status" value="1"/>
</dbReference>
<evidence type="ECO:0000256" key="9">
    <source>
        <dbReference type="ARBA" id="ARBA00023012"/>
    </source>
</evidence>
<evidence type="ECO:0000256" key="8">
    <source>
        <dbReference type="ARBA" id="ARBA00022840"/>
    </source>
</evidence>
<dbReference type="FunFam" id="3.30.450.20:FF:000060">
    <property type="entry name" value="Sensor protein FixL"/>
    <property type="match status" value="1"/>
</dbReference>
<dbReference type="InterPro" id="IPR036890">
    <property type="entry name" value="HATPase_C_sf"/>
</dbReference>
<dbReference type="InterPro" id="IPR001789">
    <property type="entry name" value="Sig_transdc_resp-reg_receiver"/>
</dbReference>
<evidence type="ECO:0000259" key="18">
    <source>
        <dbReference type="PROSITE" id="PS50113"/>
    </source>
</evidence>
<dbReference type="Pfam" id="PF02518">
    <property type="entry name" value="HATPase_c"/>
    <property type="match status" value="1"/>
</dbReference>
<keyword evidence="9" id="KW-0902">Two-component regulatory system</keyword>
<dbReference type="SMART" id="SM00388">
    <property type="entry name" value="HisKA"/>
    <property type="match status" value="1"/>
</dbReference>
<evidence type="ECO:0000256" key="7">
    <source>
        <dbReference type="ARBA" id="ARBA00022777"/>
    </source>
</evidence>
<dbReference type="PRINTS" id="PR00344">
    <property type="entry name" value="BCTRLSENSOR"/>
</dbReference>
<comment type="subcellular location">
    <subcellularLocation>
        <location evidence="2">Membrane</location>
    </subcellularLocation>
</comment>
<dbReference type="PANTHER" id="PTHR43047">
    <property type="entry name" value="TWO-COMPONENT HISTIDINE PROTEIN KINASE"/>
    <property type="match status" value="1"/>
</dbReference>
<dbReference type="OrthoDB" id="9806130at2"/>
<dbReference type="EC" id="2.7.13.3" evidence="3"/>
<dbReference type="AlphaFoldDB" id="A0A498C895"/>
<dbReference type="Gene3D" id="3.30.565.10">
    <property type="entry name" value="Histidine kinase-like ATPase, C-terminal domain"/>
    <property type="match status" value="1"/>
</dbReference>